<dbReference type="OrthoDB" id="5298252at2"/>
<proteinExistence type="predicted"/>
<dbReference type="RefSeq" id="WP_101537973.1">
    <property type="nucleotide sequence ID" value="NZ_MXAV01000034.1"/>
</dbReference>
<evidence type="ECO:0000313" key="2">
    <source>
        <dbReference type="Proteomes" id="UP000234329"/>
    </source>
</evidence>
<keyword evidence="2" id="KW-1185">Reference proteome</keyword>
<dbReference type="Proteomes" id="UP000234329">
    <property type="component" value="Unassembled WGS sequence"/>
</dbReference>
<dbReference type="AlphaFoldDB" id="A0A2I1DLC2"/>
<organism evidence="1 2">
    <name type="scientific">Acidithiobacillus marinus</name>
    <dbReference type="NCBI Taxonomy" id="187490"/>
    <lineage>
        <taxon>Bacteria</taxon>
        <taxon>Pseudomonadati</taxon>
        <taxon>Pseudomonadota</taxon>
        <taxon>Acidithiobacillia</taxon>
        <taxon>Acidithiobacillales</taxon>
        <taxon>Acidithiobacillaceae</taxon>
        <taxon>Acidithiobacillus</taxon>
    </lineage>
</organism>
<reference evidence="1 2" key="1">
    <citation type="submission" date="2017-03" db="EMBL/GenBank/DDBJ databases">
        <title>Draft genime sequence of the acidophilic sulfur-oxidizing bacterium Acidithiobacillus sp. SH, isolated from seawater.</title>
        <authorList>
            <person name="Sharmin S."/>
            <person name="Tokuhisa M."/>
            <person name="Kanao T."/>
            <person name="Kamimura K."/>
        </authorList>
    </citation>
    <scope>NUCLEOTIDE SEQUENCE [LARGE SCALE GENOMIC DNA]</scope>
    <source>
        <strain evidence="1 2">SH</strain>
    </source>
</reference>
<evidence type="ECO:0000313" key="1">
    <source>
        <dbReference type="EMBL" id="PKY10677.1"/>
    </source>
</evidence>
<dbReference type="EMBL" id="MXAV01000034">
    <property type="protein sequence ID" value="PKY10677.1"/>
    <property type="molecule type" value="Genomic_DNA"/>
</dbReference>
<comment type="caution">
    <text evidence="1">The sequence shown here is derived from an EMBL/GenBank/DDBJ whole genome shotgun (WGS) entry which is preliminary data.</text>
</comment>
<accession>A0A2I1DLC2</accession>
<protein>
    <submittedName>
        <fullName evidence="1">Uncharacterized protein</fullName>
    </submittedName>
</protein>
<gene>
    <name evidence="1" type="ORF">B1757_08855</name>
</gene>
<sequence length="109" mass="12173">MYKRRAHILFWHPHQPKKALAAAQLANQLGSQWLEARAISLDISWPDLFIALDSDGIPDQAHAAHTQCKFWPISPDKNALRTRILGVIGGFQLLARMDQSGPPPVEAQD</sequence>
<name>A0A2I1DLC2_9PROT</name>
<dbReference type="InParanoid" id="A0A2I1DLC2"/>